<evidence type="ECO:0000313" key="2">
    <source>
        <dbReference type="Proteomes" id="UP000298179"/>
    </source>
</evidence>
<dbReference type="OrthoDB" id="1550902at2"/>
<comment type="caution">
    <text evidence="1">The sequence shown here is derived from an EMBL/GenBank/DDBJ whole genome shotgun (WGS) entry which is preliminary data.</text>
</comment>
<name>A0A4Y8RF33_9HYPH</name>
<sequence>MAGPSIMALGPFRFVTHGFGFDRRRKSQSTRWAEIQVGGSLNAIQWTGGDDYTEKISGVLFPAAFGGEATLNGLYAAAASGVILPLVSLNGSVYDLFVVEEVEDEPEFIDRYGNVHKNVYSLKLRAYPSAGPISFNPLSVISFF</sequence>
<gene>
    <name evidence="1" type="ORF">E3C22_18255</name>
</gene>
<dbReference type="Proteomes" id="UP000298179">
    <property type="component" value="Unassembled WGS sequence"/>
</dbReference>
<keyword evidence="2" id="KW-1185">Reference proteome</keyword>
<evidence type="ECO:0000313" key="1">
    <source>
        <dbReference type="EMBL" id="TFF20831.1"/>
    </source>
</evidence>
<dbReference type="AlphaFoldDB" id="A0A4Y8RF33"/>
<proteinExistence type="predicted"/>
<accession>A0A4Y8RF33</accession>
<dbReference type="InterPro" id="IPR009734">
    <property type="entry name" value="Myoviridae_GpU"/>
</dbReference>
<organism evidence="1 2">
    <name type="scientific">Jiella endophytica</name>
    <dbReference type="NCBI Taxonomy" id="2558362"/>
    <lineage>
        <taxon>Bacteria</taxon>
        <taxon>Pseudomonadati</taxon>
        <taxon>Pseudomonadota</taxon>
        <taxon>Alphaproteobacteria</taxon>
        <taxon>Hyphomicrobiales</taxon>
        <taxon>Aurantimonadaceae</taxon>
        <taxon>Jiella</taxon>
    </lineage>
</organism>
<dbReference type="EMBL" id="SOZD01000005">
    <property type="protein sequence ID" value="TFF20831.1"/>
    <property type="molecule type" value="Genomic_DNA"/>
</dbReference>
<dbReference type="RefSeq" id="WP_134763306.1">
    <property type="nucleotide sequence ID" value="NZ_SOZD01000005.1"/>
</dbReference>
<protein>
    <submittedName>
        <fullName evidence="1">Oxidoreductase</fullName>
    </submittedName>
</protein>
<dbReference type="Pfam" id="PF06995">
    <property type="entry name" value="Phage_P2_GpU"/>
    <property type="match status" value="1"/>
</dbReference>
<reference evidence="1 2" key="1">
    <citation type="submission" date="2019-03" db="EMBL/GenBank/DDBJ databases">
        <title>Jiella endophytica sp. nov., a novel endophytic bacterium isolated from root of Ficus microcarpa Linn. f.</title>
        <authorList>
            <person name="Tuo L."/>
        </authorList>
    </citation>
    <scope>NUCLEOTIDE SEQUENCE [LARGE SCALE GENOMIC DNA]</scope>
    <source>
        <strain evidence="1 2">CBS5Q-3</strain>
    </source>
</reference>